<dbReference type="EMBL" id="SLWM01000003">
    <property type="protein sequence ID" value="TCO27407.1"/>
    <property type="molecule type" value="Genomic_DNA"/>
</dbReference>
<dbReference type="Pfam" id="PF19827">
    <property type="entry name" value="DUF6308"/>
    <property type="match status" value="1"/>
</dbReference>
<evidence type="ECO:0000313" key="1">
    <source>
        <dbReference type="EMBL" id="TCO27407.1"/>
    </source>
</evidence>
<reference evidence="1 2" key="1">
    <citation type="journal article" date="2015" name="Stand. Genomic Sci.">
        <title>Genomic Encyclopedia of Bacterial and Archaeal Type Strains, Phase III: the genomes of soil and plant-associated and newly described type strains.</title>
        <authorList>
            <person name="Whitman W.B."/>
            <person name="Woyke T."/>
            <person name="Klenk H.P."/>
            <person name="Zhou Y."/>
            <person name="Lilburn T.G."/>
            <person name="Beck B.J."/>
            <person name="De Vos P."/>
            <person name="Vandamme P."/>
            <person name="Eisen J.A."/>
            <person name="Garrity G."/>
            <person name="Hugenholtz P."/>
            <person name="Kyrpides N.C."/>
        </authorList>
    </citation>
    <scope>NUCLEOTIDE SEQUENCE [LARGE SCALE GENOMIC DNA]</scope>
    <source>
        <strain evidence="1 2">VKM Ac-2538</strain>
    </source>
</reference>
<dbReference type="InterPro" id="IPR046275">
    <property type="entry name" value="DUF6308"/>
</dbReference>
<keyword evidence="2" id="KW-1185">Reference proteome</keyword>
<dbReference type="Proteomes" id="UP000295818">
    <property type="component" value="Unassembled WGS sequence"/>
</dbReference>
<protein>
    <recommendedName>
        <fullName evidence="3">EthD domain-containing protein</fullName>
    </recommendedName>
</protein>
<evidence type="ECO:0000313" key="2">
    <source>
        <dbReference type="Proteomes" id="UP000295818"/>
    </source>
</evidence>
<comment type="caution">
    <text evidence="1">The sequence shown here is derived from an EMBL/GenBank/DDBJ whole genome shotgun (WGS) entry which is preliminary data.</text>
</comment>
<proteinExistence type="predicted"/>
<gene>
    <name evidence="1" type="ORF">EV644_103104</name>
</gene>
<organism evidence="1 2">
    <name type="scientific">Kribbella orskensis</name>
    <dbReference type="NCBI Taxonomy" id="2512216"/>
    <lineage>
        <taxon>Bacteria</taxon>
        <taxon>Bacillati</taxon>
        <taxon>Actinomycetota</taxon>
        <taxon>Actinomycetes</taxon>
        <taxon>Propionibacteriales</taxon>
        <taxon>Kribbellaceae</taxon>
        <taxon>Kribbella</taxon>
    </lineage>
</organism>
<dbReference type="RefSeq" id="WP_132190134.1">
    <property type="nucleotide sequence ID" value="NZ_SLWM01000003.1"/>
</dbReference>
<sequence length="219" mass="25004">MTRSIGDLRNCADVHLARYLDPDHRTPRAFHAYDGPGEDPDPLTALDMLAPVLLSVRLTYADILPMFAKTGHHRDLRTAMEAVLTDPACRNADFLTIDLDNPRGPWARVRHAFEASYPVHNIKVVKVSKILHRKRPKLVPIYDRELYRYYVGPPTDRWTAHQDLWPLLQADLRVHQEWLTQVTARHQPENAAELTLLRAADIVVWEHQVAPTSACTDSA</sequence>
<evidence type="ECO:0008006" key="3">
    <source>
        <dbReference type="Google" id="ProtNLM"/>
    </source>
</evidence>
<accession>A0ABY2BRM4</accession>
<name>A0ABY2BRM4_9ACTN</name>